<evidence type="ECO:0000256" key="3">
    <source>
        <dbReference type="ARBA" id="ARBA00022679"/>
    </source>
</evidence>
<dbReference type="Proteomes" id="UP000728032">
    <property type="component" value="Unassembled WGS sequence"/>
</dbReference>
<dbReference type="Pfam" id="PF00625">
    <property type="entry name" value="Guanylate_kin"/>
    <property type="match status" value="1"/>
</dbReference>
<gene>
    <name evidence="8" type="ORF">ONB1V03_LOCUS13371</name>
</gene>
<dbReference type="InterPro" id="IPR027417">
    <property type="entry name" value="P-loop_NTPase"/>
</dbReference>
<evidence type="ECO:0000313" key="8">
    <source>
        <dbReference type="EMBL" id="CAD7656735.1"/>
    </source>
</evidence>
<dbReference type="GO" id="GO:0005829">
    <property type="term" value="C:cytosol"/>
    <property type="evidence" value="ECO:0007669"/>
    <property type="project" value="TreeGrafter"/>
</dbReference>
<dbReference type="NCBIfam" id="TIGR03263">
    <property type="entry name" value="guanyl_kin"/>
    <property type="match status" value="1"/>
</dbReference>
<keyword evidence="5" id="KW-0418">Kinase</keyword>
<protein>
    <recommendedName>
        <fullName evidence="2">guanylate kinase</fullName>
        <ecNumber evidence="2">2.7.4.8</ecNumber>
    </recommendedName>
</protein>
<evidence type="ECO:0000256" key="1">
    <source>
        <dbReference type="ARBA" id="ARBA00005790"/>
    </source>
</evidence>
<organism evidence="8">
    <name type="scientific">Oppiella nova</name>
    <dbReference type="NCBI Taxonomy" id="334625"/>
    <lineage>
        <taxon>Eukaryota</taxon>
        <taxon>Metazoa</taxon>
        <taxon>Ecdysozoa</taxon>
        <taxon>Arthropoda</taxon>
        <taxon>Chelicerata</taxon>
        <taxon>Arachnida</taxon>
        <taxon>Acari</taxon>
        <taxon>Acariformes</taxon>
        <taxon>Sarcoptiformes</taxon>
        <taxon>Oribatida</taxon>
        <taxon>Brachypylina</taxon>
        <taxon>Oppioidea</taxon>
        <taxon>Oppiidae</taxon>
        <taxon>Oppiella</taxon>
    </lineage>
</organism>
<dbReference type="AlphaFoldDB" id="A0A7R9MAV6"/>
<dbReference type="OrthoDB" id="6334211at2759"/>
<dbReference type="InterPro" id="IPR008145">
    <property type="entry name" value="GK/Ca_channel_bsu"/>
</dbReference>
<dbReference type="EMBL" id="OC926478">
    <property type="protein sequence ID" value="CAD7656735.1"/>
    <property type="molecule type" value="Genomic_DNA"/>
</dbReference>
<dbReference type="InterPro" id="IPR017665">
    <property type="entry name" value="Guanylate_kinase"/>
</dbReference>
<dbReference type="PANTHER" id="PTHR23117">
    <property type="entry name" value="GUANYLATE KINASE-RELATED"/>
    <property type="match status" value="1"/>
</dbReference>
<dbReference type="SUPFAM" id="SSF52540">
    <property type="entry name" value="P-loop containing nucleoside triphosphate hydrolases"/>
    <property type="match status" value="1"/>
</dbReference>
<dbReference type="InterPro" id="IPR008144">
    <property type="entry name" value="Guanylate_kin-like_dom"/>
</dbReference>
<dbReference type="FunFam" id="3.40.50.300:FF:000776">
    <property type="entry name" value="Guanylate kinase 2"/>
    <property type="match status" value="1"/>
</dbReference>
<dbReference type="SMART" id="SM00072">
    <property type="entry name" value="GuKc"/>
    <property type="match status" value="1"/>
</dbReference>
<evidence type="ECO:0000256" key="6">
    <source>
        <dbReference type="ARBA" id="ARBA00022840"/>
    </source>
</evidence>
<keyword evidence="9" id="KW-1185">Reference proteome</keyword>
<dbReference type="GO" id="GO:0005524">
    <property type="term" value="F:ATP binding"/>
    <property type="evidence" value="ECO:0007669"/>
    <property type="project" value="UniProtKB-KW"/>
</dbReference>
<dbReference type="PANTHER" id="PTHR23117:SF13">
    <property type="entry name" value="GUANYLATE KINASE"/>
    <property type="match status" value="1"/>
</dbReference>
<proteinExistence type="inferred from homology"/>
<dbReference type="PROSITE" id="PS50052">
    <property type="entry name" value="GUANYLATE_KINASE_2"/>
    <property type="match status" value="1"/>
</dbReference>
<keyword evidence="6" id="KW-0067">ATP-binding</keyword>
<dbReference type="CDD" id="cd00071">
    <property type="entry name" value="GMPK"/>
    <property type="match status" value="1"/>
</dbReference>
<keyword evidence="3" id="KW-0808">Transferase</keyword>
<accession>A0A7R9MAV6</accession>
<dbReference type="InterPro" id="IPR020590">
    <property type="entry name" value="Guanylate_kinase_CS"/>
</dbReference>
<dbReference type="GO" id="GO:0004385">
    <property type="term" value="F:GMP kinase activity"/>
    <property type="evidence" value="ECO:0007669"/>
    <property type="project" value="UniProtKB-EC"/>
</dbReference>
<comment type="similarity">
    <text evidence="1">Belongs to the guanylate kinase family.</text>
</comment>
<dbReference type="EC" id="2.7.4.8" evidence="2"/>
<sequence length="217" mass="24238">MLWRTTALTCLGIRCRLSSHRSLMSSPQRLRPLVICGPSGSGKSTLLRKLMAEFDDCFGFCVSHTTRRPRAGEVDAKDYHFVDRQTFEAMVAENAFVEFTEFSGNFYGTSRQALDSVLKSSRIAVLDLDLKGVQSLRKANLDALYVWVRAPSLAVLERNLRGRETESEAALRERLSRAAEDSEFVANGSALFDAVIVNDVLDEAFARLKALLRSVRV</sequence>
<reference evidence="8" key="1">
    <citation type="submission" date="2020-11" db="EMBL/GenBank/DDBJ databases">
        <authorList>
            <person name="Tran Van P."/>
        </authorList>
    </citation>
    <scope>NUCLEOTIDE SEQUENCE</scope>
</reference>
<dbReference type="EMBL" id="CAJPVJ010011653">
    <property type="protein sequence ID" value="CAG2173922.1"/>
    <property type="molecule type" value="Genomic_DNA"/>
</dbReference>
<evidence type="ECO:0000256" key="2">
    <source>
        <dbReference type="ARBA" id="ARBA00012961"/>
    </source>
</evidence>
<dbReference type="PROSITE" id="PS00856">
    <property type="entry name" value="GUANYLATE_KINASE_1"/>
    <property type="match status" value="1"/>
</dbReference>
<feature type="domain" description="Guanylate kinase-like" evidence="7">
    <location>
        <begin position="30"/>
        <end position="213"/>
    </location>
</feature>
<evidence type="ECO:0000313" key="9">
    <source>
        <dbReference type="Proteomes" id="UP000728032"/>
    </source>
</evidence>
<keyword evidence="4" id="KW-0547">Nucleotide-binding</keyword>
<evidence type="ECO:0000259" key="7">
    <source>
        <dbReference type="PROSITE" id="PS50052"/>
    </source>
</evidence>
<evidence type="ECO:0000256" key="4">
    <source>
        <dbReference type="ARBA" id="ARBA00022741"/>
    </source>
</evidence>
<name>A0A7R9MAV6_9ACAR</name>
<evidence type="ECO:0000256" key="5">
    <source>
        <dbReference type="ARBA" id="ARBA00022777"/>
    </source>
</evidence>
<dbReference type="Gene3D" id="3.40.50.300">
    <property type="entry name" value="P-loop containing nucleotide triphosphate hydrolases"/>
    <property type="match status" value="1"/>
</dbReference>
<dbReference type="FunFam" id="3.30.63.10:FF:000002">
    <property type="entry name" value="Guanylate kinase 1"/>
    <property type="match status" value="1"/>
</dbReference>